<evidence type="ECO:0000313" key="3">
    <source>
        <dbReference type="Proteomes" id="UP001595908"/>
    </source>
</evidence>
<proteinExistence type="predicted"/>
<evidence type="ECO:0000313" key="2">
    <source>
        <dbReference type="EMBL" id="MFC4982028.1"/>
    </source>
</evidence>
<feature type="region of interest" description="Disordered" evidence="1">
    <location>
        <begin position="49"/>
        <end position="100"/>
    </location>
</feature>
<name>A0ABV9VFI7_STRAZ</name>
<comment type="caution">
    <text evidence="2">The sequence shown here is derived from an EMBL/GenBank/DDBJ whole genome shotgun (WGS) entry which is preliminary data.</text>
</comment>
<protein>
    <submittedName>
        <fullName evidence="2">Uncharacterized protein</fullName>
    </submittedName>
</protein>
<dbReference type="Proteomes" id="UP001595908">
    <property type="component" value="Unassembled WGS sequence"/>
</dbReference>
<organism evidence="2 3">
    <name type="scientific">Streptomyces atroolivaceus</name>
    <dbReference type="NCBI Taxonomy" id="66869"/>
    <lineage>
        <taxon>Bacteria</taxon>
        <taxon>Bacillati</taxon>
        <taxon>Actinomycetota</taxon>
        <taxon>Actinomycetes</taxon>
        <taxon>Kitasatosporales</taxon>
        <taxon>Streptomycetaceae</taxon>
        <taxon>Streptomyces</taxon>
    </lineage>
</organism>
<dbReference type="RefSeq" id="WP_051709556.1">
    <property type="nucleotide sequence ID" value="NZ_JBHSJE010000009.1"/>
</dbReference>
<dbReference type="InterPro" id="IPR052741">
    <property type="entry name" value="Mitochondrial_HTD2"/>
</dbReference>
<sequence>MPQRIRDSNADCDDPGTARLHLARDRSVDREPHDPRLDRLIDDLDAWPAEREGDGDRAGHLDPVSSRIYETTPARQRTPDGPAHRAARRRTAVHDDRTAPGAEAPWRLRLQPDPTLLFRLSALTATAHLIHHDAPYCRDTEGHPGLVVLARSTEPVTARMTCPGGGPRAVPSSLVDQRTASDAVHRKAEGRPRTGCIRAFRQRGEGQ</sequence>
<keyword evidence="3" id="KW-1185">Reference proteome</keyword>
<evidence type="ECO:0000256" key="1">
    <source>
        <dbReference type="SAM" id="MobiDB-lite"/>
    </source>
</evidence>
<accession>A0ABV9VFI7</accession>
<dbReference type="GeneID" id="31237806"/>
<feature type="region of interest" description="Disordered" evidence="1">
    <location>
        <begin position="181"/>
        <end position="207"/>
    </location>
</feature>
<feature type="compositionally biased region" description="Basic and acidic residues" evidence="1">
    <location>
        <begin position="49"/>
        <end position="60"/>
    </location>
</feature>
<dbReference type="PANTHER" id="PTHR28152">
    <property type="entry name" value="HYDROXYACYL-THIOESTER DEHYDRATASE TYPE 2, MITOCHONDRIAL"/>
    <property type="match status" value="1"/>
</dbReference>
<feature type="compositionally biased region" description="Basic and acidic residues" evidence="1">
    <location>
        <begin position="183"/>
        <end position="192"/>
    </location>
</feature>
<dbReference type="EMBL" id="JBHSJE010000009">
    <property type="protein sequence ID" value="MFC4982028.1"/>
    <property type="molecule type" value="Genomic_DNA"/>
</dbReference>
<gene>
    <name evidence="2" type="ORF">ACFPL4_27420</name>
</gene>
<reference evidence="3" key="1">
    <citation type="journal article" date="2019" name="Int. J. Syst. Evol. Microbiol.">
        <title>The Global Catalogue of Microorganisms (GCM) 10K type strain sequencing project: providing services to taxonomists for standard genome sequencing and annotation.</title>
        <authorList>
            <consortium name="The Broad Institute Genomics Platform"/>
            <consortium name="The Broad Institute Genome Sequencing Center for Infectious Disease"/>
            <person name="Wu L."/>
            <person name="Ma J."/>
        </authorList>
    </citation>
    <scope>NUCLEOTIDE SEQUENCE [LARGE SCALE GENOMIC DNA]</scope>
    <source>
        <strain evidence="3">ICMP 257</strain>
    </source>
</reference>
<dbReference type="PANTHER" id="PTHR28152:SF1">
    <property type="entry name" value="HYDROXYACYL-THIOESTER DEHYDRATASE TYPE 2, MITOCHONDRIAL"/>
    <property type="match status" value="1"/>
</dbReference>